<dbReference type="GO" id="GO:0005737">
    <property type="term" value="C:cytoplasm"/>
    <property type="evidence" value="ECO:0007669"/>
    <property type="project" value="UniProtKB-SubCell"/>
</dbReference>
<evidence type="ECO:0000256" key="2">
    <source>
        <dbReference type="ARBA" id="ARBA00022741"/>
    </source>
</evidence>
<dbReference type="GO" id="GO:0004140">
    <property type="term" value="F:dephospho-CoA kinase activity"/>
    <property type="evidence" value="ECO:0007669"/>
    <property type="project" value="UniProtKB-UniRule"/>
</dbReference>
<dbReference type="InterPro" id="IPR027417">
    <property type="entry name" value="P-loop_NTPase"/>
</dbReference>
<keyword evidence="5" id="KW-0808">Transferase</keyword>
<keyword evidence="3 5" id="KW-0067">ATP-binding</keyword>
<reference evidence="7 8" key="1">
    <citation type="submission" date="2018-04" db="EMBL/GenBank/DDBJ databases">
        <title>Genomic Encyclopedia of Archaeal and Bacterial Type Strains, Phase II (KMG-II): from individual species to whole genera.</title>
        <authorList>
            <person name="Goeker M."/>
        </authorList>
    </citation>
    <scope>NUCLEOTIDE SEQUENCE [LARGE SCALE GENOMIC DNA]</scope>
    <source>
        <strain evidence="7 8">DSM 5822</strain>
    </source>
</reference>
<keyword evidence="2 5" id="KW-0547">Nucleotide-binding</keyword>
<dbReference type="HAMAP" id="MF_00376">
    <property type="entry name" value="Dephospho_CoA_kinase"/>
    <property type="match status" value="1"/>
</dbReference>
<keyword evidence="5" id="KW-0963">Cytoplasm</keyword>
<protein>
    <recommendedName>
        <fullName evidence="5 6">Dephospho-CoA kinase</fullName>
        <ecNumber evidence="5 6">2.7.1.24</ecNumber>
    </recommendedName>
    <alternativeName>
        <fullName evidence="5">Dephosphocoenzyme A kinase</fullName>
    </alternativeName>
</protein>
<feature type="binding site" evidence="5">
    <location>
        <begin position="11"/>
        <end position="16"/>
    </location>
    <ligand>
        <name>ATP</name>
        <dbReference type="ChEBI" id="CHEBI:30616"/>
    </ligand>
</feature>
<sequence>MYVVGLTGGIGSGKTVASNYLATLGITVVDADIVAREVVMVGQPALAAIHAHFGDAVLQADGSLNRVYLRQLVFNDASQRQALEAITHPAIRQAIQQQLFASQSPYTLLVSPLLFESGQYQFTHRTLVIDSSENLQQERAAARDNVSPSQIAQIMSVQLGRAERCQRADDVVINNGDIQALYQQLQACHQRYLELSRQLG</sequence>
<dbReference type="EC" id="2.7.1.24" evidence="5 6"/>
<evidence type="ECO:0000256" key="3">
    <source>
        <dbReference type="ARBA" id="ARBA00022840"/>
    </source>
</evidence>
<evidence type="ECO:0000313" key="7">
    <source>
        <dbReference type="EMBL" id="PTQ90646.1"/>
    </source>
</evidence>
<comment type="pathway">
    <text evidence="5">Cofactor biosynthesis; coenzyme A biosynthesis; CoA from (R)-pantothenate: step 5/5.</text>
</comment>
<dbReference type="UniPathway" id="UPA00241">
    <property type="reaction ID" value="UER00356"/>
</dbReference>
<organism evidence="7 8">
    <name type="scientific">Agitococcus lubricus</name>
    <dbReference type="NCBI Taxonomy" id="1077255"/>
    <lineage>
        <taxon>Bacteria</taxon>
        <taxon>Pseudomonadati</taxon>
        <taxon>Pseudomonadota</taxon>
        <taxon>Gammaproteobacteria</taxon>
        <taxon>Moraxellales</taxon>
        <taxon>Moraxellaceae</taxon>
        <taxon>Agitococcus</taxon>
    </lineage>
</organism>
<evidence type="ECO:0000256" key="1">
    <source>
        <dbReference type="ARBA" id="ARBA00009018"/>
    </source>
</evidence>
<dbReference type="RefSeq" id="WP_107864498.1">
    <property type="nucleotide sequence ID" value="NZ_QAON01000002.1"/>
</dbReference>
<gene>
    <name evidence="5" type="primary">coaE</name>
    <name evidence="7" type="ORF">C8N29_10245</name>
</gene>
<keyword evidence="8" id="KW-1185">Reference proteome</keyword>
<name>A0A2T5J286_9GAMM</name>
<dbReference type="PANTHER" id="PTHR10695:SF46">
    <property type="entry name" value="BIFUNCTIONAL COENZYME A SYNTHASE-RELATED"/>
    <property type="match status" value="1"/>
</dbReference>
<dbReference type="OrthoDB" id="9812943at2"/>
<comment type="caution">
    <text evidence="7">The sequence shown here is derived from an EMBL/GenBank/DDBJ whole genome shotgun (WGS) entry which is preliminary data.</text>
</comment>
<dbReference type="CDD" id="cd02022">
    <property type="entry name" value="DPCK"/>
    <property type="match status" value="1"/>
</dbReference>
<dbReference type="GO" id="GO:0005524">
    <property type="term" value="F:ATP binding"/>
    <property type="evidence" value="ECO:0007669"/>
    <property type="project" value="UniProtKB-UniRule"/>
</dbReference>
<proteinExistence type="inferred from homology"/>
<evidence type="ECO:0000313" key="8">
    <source>
        <dbReference type="Proteomes" id="UP000244223"/>
    </source>
</evidence>
<comment type="subcellular location">
    <subcellularLocation>
        <location evidence="5">Cytoplasm</location>
    </subcellularLocation>
</comment>
<evidence type="ECO:0000256" key="5">
    <source>
        <dbReference type="HAMAP-Rule" id="MF_00376"/>
    </source>
</evidence>
<dbReference type="InterPro" id="IPR001977">
    <property type="entry name" value="Depp_CoAkinase"/>
</dbReference>
<dbReference type="PANTHER" id="PTHR10695">
    <property type="entry name" value="DEPHOSPHO-COA KINASE-RELATED"/>
    <property type="match status" value="1"/>
</dbReference>
<dbReference type="SUPFAM" id="SSF52540">
    <property type="entry name" value="P-loop containing nucleoside triphosphate hydrolases"/>
    <property type="match status" value="1"/>
</dbReference>
<comment type="catalytic activity">
    <reaction evidence="5">
        <text>3'-dephospho-CoA + ATP = ADP + CoA + H(+)</text>
        <dbReference type="Rhea" id="RHEA:18245"/>
        <dbReference type="ChEBI" id="CHEBI:15378"/>
        <dbReference type="ChEBI" id="CHEBI:30616"/>
        <dbReference type="ChEBI" id="CHEBI:57287"/>
        <dbReference type="ChEBI" id="CHEBI:57328"/>
        <dbReference type="ChEBI" id="CHEBI:456216"/>
        <dbReference type="EC" id="2.7.1.24"/>
    </reaction>
</comment>
<comment type="similarity">
    <text evidence="1 5">Belongs to the CoaE family.</text>
</comment>
<dbReference type="GO" id="GO:0015937">
    <property type="term" value="P:coenzyme A biosynthetic process"/>
    <property type="evidence" value="ECO:0007669"/>
    <property type="project" value="UniProtKB-UniRule"/>
</dbReference>
<dbReference type="Gene3D" id="3.40.50.300">
    <property type="entry name" value="P-loop containing nucleotide triphosphate hydrolases"/>
    <property type="match status" value="1"/>
</dbReference>
<keyword evidence="4 5" id="KW-0173">Coenzyme A biosynthesis</keyword>
<dbReference type="EMBL" id="QAON01000002">
    <property type="protein sequence ID" value="PTQ90646.1"/>
    <property type="molecule type" value="Genomic_DNA"/>
</dbReference>
<comment type="function">
    <text evidence="5">Catalyzes the phosphorylation of the 3'-hydroxyl group of dephosphocoenzyme A to form coenzyme A.</text>
</comment>
<evidence type="ECO:0000256" key="4">
    <source>
        <dbReference type="ARBA" id="ARBA00022993"/>
    </source>
</evidence>
<accession>A0A2T5J286</accession>
<dbReference type="NCBIfam" id="TIGR00152">
    <property type="entry name" value="dephospho-CoA kinase"/>
    <property type="match status" value="1"/>
</dbReference>
<evidence type="ECO:0000256" key="6">
    <source>
        <dbReference type="NCBIfam" id="TIGR00152"/>
    </source>
</evidence>
<keyword evidence="5 7" id="KW-0418">Kinase</keyword>
<dbReference type="Proteomes" id="UP000244223">
    <property type="component" value="Unassembled WGS sequence"/>
</dbReference>
<dbReference type="PROSITE" id="PS51219">
    <property type="entry name" value="DPCK"/>
    <property type="match status" value="1"/>
</dbReference>
<dbReference type="AlphaFoldDB" id="A0A2T5J286"/>
<dbReference type="Pfam" id="PF01121">
    <property type="entry name" value="CoaE"/>
    <property type="match status" value="1"/>
</dbReference>